<evidence type="ECO:0000259" key="10">
    <source>
        <dbReference type="Pfam" id="PF24877"/>
    </source>
</evidence>
<protein>
    <submittedName>
        <fullName evidence="11">Dihydroxy-acid dehydratase</fullName>
        <ecNumber evidence="11">4.2.1.9</ecNumber>
    </submittedName>
</protein>
<dbReference type="GO" id="GO:0051537">
    <property type="term" value="F:2 iron, 2 sulfur cluster binding"/>
    <property type="evidence" value="ECO:0007669"/>
    <property type="project" value="UniProtKB-KW"/>
</dbReference>
<dbReference type="SUPFAM" id="SSF52016">
    <property type="entry name" value="LeuD/IlvD-like"/>
    <property type="match status" value="1"/>
</dbReference>
<dbReference type="PANTHER" id="PTHR43183:SF1">
    <property type="entry name" value="HYPOTHETICAL DIHYDROXY-ACID DEHYDRATASE (EUROFUNG)-RELATED"/>
    <property type="match status" value="1"/>
</dbReference>
<dbReference type="RefSeq" id="WP_179662166.1">
    <property type="nucleotide sequence ID" value="NZ_JACCBG010000001.1"/>
</dbReference>
<keyword evidence="3" id="KW-0479">Metal-binding</keyword>
<keyword evidence="7" id="KW-0100">Branched-chain amino acid biosynthesis</keyword>
<keyword evidence="6 11" id="KW-0456">Lyase</keyword>
<evidence type="ECO:0000256" key="8">
    <source>
        <dbReference type="SAM" id="MobiDB-lite"/>
    </source>
</evidence>
<reference evidence="11 12" key="1">
    <citation type="submission" date="2020-07" db="EMBL/GenBank/DDBJ databases">
        <title>Sequencing the genomes of 1000 actinobacteria strains.</title>
        <authorList>
            <person name="Klenk H.-P."/>
        </authorList>
    </citation>
    <scope>NUCLEOTIDE SEQUENCE [LARGE SCALE GENOMIC DNA]</scope>
    <source>
        <strain evidence="11 12">DSM 21350</strain>
    </source>
</reference>
<dbReference type="SUPFAM" id="SSF143975">
    <property type="entry name" value="IlvD/EDD N-terminal domain-like"/>
    <property type="match status" value="1"/>
</dbReference>
<dbReference type="InterPro" id="IPR052352">
    <property type="entry name" value="Sugar_Degrad_Dehydratases"/>
</dbReference>
<accession>A0A7Y9J959</accession>
<dbReference type="InterPro" id="IPR056740">
    <property type="entry name" value="ILV_EDD_C"/>
</dbReference>
<dbReference type="EMBL" id="JACCBG010000001">
    <property type="protein sequence ID" value="NYD40252.1"/>
    <property type="molecule type" value="Genomic_DNA"/>
</dbReference>
<evidence type="ECO:0000256" key="5">
    <source>
        <dbReference type="ARBA" id="ARBA00023014"/>
    </source>
</evidence>
<dbReference type="PROSITE" id="PS00886">
    <property type="entry name" value="ILVD_EDD_1"/>
    <property type="match status" value="1"/>
</dbReference>
<dbReference type="Pfam" id="PF00920">
    <property type="entry name" value="ILVD_EDD_N"/>
    <property type="match status" value="1"/>
</dbReference>
<dbReference type="GO" id="GO:0009082">
    <property type="term" value="P:branched-chain amino acid biosynthetic process"/>
    <property type="evidence" value="ECO:0007669"/>
    <property type="project" value="UniProtKB-KW"/>
</dbReference>
<name>A0A7Y9J959_9ACTN</name>
<keyword evidence="12" id="KW-1185">Reference proteome</keyword>
<comment type="caution">
    <text evidence="11">The sequence shown here is derived from an EMBL/GenBank/DDBJ whole genome shotgun (WGS) entry which is preliminary data.</text>
</comment>
<dbReference type="InterPro" id="IPR020558">
    <property type="entry name" value="DiOHA_6PGluconate_deHydtase_CS"/>
</dbReference>
<dbReference type="InterPro" id="IPR000581">
    <property type="entry name" value="ILV_EDD_N"/>
</dbReference>
<evidence type="ECO:0000256" key="1">
    <source>
        <dbReference type="ARBA" id="ARBA00006486"/>
    </source>
</evidence>
<sequence length="584" mass="61280">MSHPESQPATETAGSRPGGGEPSAPRRRAVTSYGDEGFSGFLRGAFLAGSGRDREDLARPVVGVVDTSSDFNPCHRQMPQIVDSVKQGVLEAGGLPMVFPTISLGEILLSPTSMLFRNLMAMETEEMVAAQPMDAVVLIGGCDKTVPAQLMAAASGDVPAIVEVTGPMITSTWRGERLGACTDCRRMWAKHRAGELDEQETEEVQGALATTPGTCMVMGTASTMAAMAETLGMMLPGGATPPSATGERLRHATATGRRAVELARTGTVARDILTREAFENALTVLAAIGGSTNAVVHLLAIARRAGVDLTLDDFDEVARRIPLLLDLKPSGRGYMEDFHRAGGVPVLLTALRDHLHLDTVGVLGVPLRELLAGVEPPATWQDTIRTPADPLGDAGALAVLRGSLAPDGAVLKVSAASPELLEHTGPAAVFDSPADAVARLDDPDSGITAEHVLVLRNAGPVGAGMPEAGSLPIPKHLAAQGVTDMVRVSDARMSGTSYGTVVLHCAPEAAVGGPLALVRDGDLIRLDAPQRRIELLVPEQELEARRAELRPPQPPARGWRRLYAETVQQAHLGADLDFMGPAGE</sequence>
<evidence type="ECO:0000256" key="3">
    <source>
        <dbReference type="ARBA" id="ARBA00022723"/>
    </source>
</evidence>
<dbReference type="GO" id="GO:0046872">
    <property type="term" value="F:metal ion binding"/>
    <property type="evidence" value="ECO:0007669"/>
    <property type="project" value="UniProtKB-KW"/>
</dbReference>
<dbReference type="GO" id="GO:0004160">
    <property type="term" value="F:dihydroxy-acid dehydratase activity"/>
    <property type="evidence" value="ECO:0007669"/>
    <property type="project" value="UniProtKB-EC"/>
</dbReference>
<dbReference type="PANTHER" id="PTHR43183">
    <property type="entry name" value="HYPOTHETICAL DIHYDROXYACID DEHYDRATASE (EUROFUNG)-RELATED"/>
    <property type="match status" value="1"/>
</dbReference>
<dbReference type="NCBIfam" id="NF004784">
    <property type="entry name" value="PRK06131.1"/>
    <property type="match status" value="1"/>
</dbReference>
<dbReference type="Proteomes" id="UP000535511">
    <property type="component" value="Unassembled WGS sequence"/>
</dbReference>
<dbReference type="EC" id="4.2.1.9" evidence="11"/>
<gene>
    <name evidence="11" type="ORF">BJZ21_000335</name>
</gene>
<dbReference type="InterPro" id="IPR037237">
    <property type="entry name" value="IlvD/EDD_N"/>
</dbReference>
<evidence type="ECO:0000256" key="4">
    <source>
        <dbReference type="ARBA" id="ARBA00023004"/>
    </source>
</evidence>
<organism evidence="11 12">
    <name type="scientific">Nocardioides panaciterrulae</name>
    <dbReference type="NCBI Taxonomy" id="661492"/>
    <lineage>
        <taxon>Bacteria</taxon>
        <taxon>Bacillati</taxon>
        <taxon>Actinomycetota</taxon>
        <taxon>Actinomycetes</taxon>
        <taxon>Propionibacteriales</taxon>
        <taxon>Nocardioidaceae</taxon>
        <taxon>Nocardioides</taxon>
    </lineage>
</organism>
<keyword evidence="5" id="KW-0411">Iron-sulfur</keyword>
<feature type="domain" description="Dihydroxy-acid/6-phosphogluconate dehydratase C-terminal" evidence="10">
    <location>
        <begin position="383"/>
        <end position="574"/>
    </location>
</feature>
<evidence type="ECO:0000256" key="2">
    <source>
        <dbReference type="ARBA" id="ARBA00022714"/>
    </source>
</evidence>
<keyword evidence="2" id="KW-0001">2Fe-2S</keyword>
<proteinExistence type="inferred from homology"/>
<dbReference type="Gene3D" id="3.50.30.80">
    <property type="entry name" value="IlvD/EDD C-terminal domain-like"/>
    <property type="match status" value="1"/>
</dbReference>
<evidence type="ECO:0000259" key="9">
    <source>
        <dbReference type="Pfam" id="PF00920"/>
    </source>
</evidence>
<dbReference type="InterPro" id="IPR042096">
    <property type="entry name" value="Dihydro-acid_dehy_C"/>
</dbReference>
<evidence type="ECO:0000313" key="11">
    <source>
        <dbReference type="EMBL" id="NYD40252.1"/>
    </source>
</evidence>
<evidence type="ECO:0000256" key="7">
    <source>
        <dbReference type="ARBA" id="ARBA00023304"/>
    </source>
</evidence>
<evidence type="ECO:0000256" key="6">
    <source>
        <dbReference type="ARBA" id="ARBA00023239"/>
    </source>
</evidence>
<feature type="region of interest" description="Disordered" evidence="8">
    <location>
        <begin position="1"/>
        <end position="31"/>
    </location>
</feature>
<feature type="compositionally biased region" description="Polar residues" evidence="8">
    <location>
        <begin position="1"/>
        <end position="13"/>
    </location>
</feature>
<dbReference type="AlphaFoldDB" id="A0A7Y9J959"/>
<comment type="similarity">
    <text evidence="1">Belongs to the IlvD/Edd family.</text>
</comment>
<feature type="domain" description="Dihydroxy-acid/6-phosphogluconate dehydratase N-terminal" evidence="9">
    <location>
        <begin position="59"/>
        <end position="369"/>
    </location>
</feature>
<keyword evidence="4" id="KW-0408">Iron</keyword>
<dbReference type="Pfam" id="PF24877">
    <property type="entry name" value="ILV_EDD_C"/>
    <property type="match status" value="1"/>
</dbReference>
<evidence type="ECO:0000313" key="12">
    <source>
        <dbReference type="Proteomes" id="UP000535511"/>
    </source>
</evidence>
<dbReference type="FunFam" id="3.50.30.80:FF:000001">
    <property type="entry name" value="Dihydroxy-acid dehydratase"/>
    <property type="match status" value="1"/>
</dbReference>
<keyword evidence="7" id="KW-0028">Amino-acid biosynthesis</keyword>